<dbReference type="OrthoDB" id="6415292at2"/>
<keyword evidence="4" id="KW-1185">Reference proteome</keyword>
<dbReference type="EMBL" id="VYKJ01000001">
    <property type="protein sequence ID" value="KAA9002892.1"/>
    <property type="molecule type" value="Genomic_DNA"/>
</dbReference>
<evidence type="ECO:0000313" key="3">
    <source>
        <dbReference type="EMBL" id="KAA9002892.1"/>
    </source>
</evidence>
<dbReference type="Proteomes" id="UP000335415">
    <property type="component" value="Unassembled WGS sequence"/>
</dbReference>
<comment type="caution">
    <text evidence="2">The sequence shown here is derived from an EMBL/GenBank/DDBJ whole genome shotgun (WGS) entry which is preliminary data.</text>
</comment>
<proteinExistence type="predicted"/>
<protein>
    <recommendedName>
        <fullName evidence="5">MbeD/MobD like protein</fullName>
    </recommendedName>
</protein>
<dbReference type="EMBL" id="VYKJ01000001">
    <property type="protein sequence ID" value="KAA9002821.1"/>
    <property type="molecule type" value="Genomic_DNA"/>
</dbReference>
<name>A0A5J5G6Q2_9GAMM</name>
<evidence type="ECO:0000313" key="2">
    <source>
        <dbReference type="EMBL" id="KAA9002821.1"/>
    </source>
</evidence>
<evidence type="ECO:0008006" key="5">
    <source>
        <dbReference type="Google" id="ProtNLM"/>
    </source>
</evidence>
<dbReference type="RefSeq" id="WP_150433789.1">
    <property type="nucleotide sequence ID" value="NZ_VYKJ01000001.1"/>
</dbReference>
<sequence length="98" mass="11359">MRLEELETRLNGALLDLERTLQQQQQTWRQDYQALQQQLAQSQQREHELSARINQLVNQLNMVDASPERNPLMQKIKVINAYVDALAKDASAFARSLP</sequence>
<accession>A0A5J5G6Q2</accession>
<reference evidence="2 4" key="1">
    <citation type="submission" date="2019-09" db="EMBL/GenBank/DDBJ databases">
        <authorList>
            <person name="Li Y."/>
        </authorList>
    </citation>
    <scope>NUCLEOTIDE SEQUENCE [LARGE SCALE GENOMIC DNA]</scope>
    <source>
        <strain evidence="2 4">L3-3HA</strain>
    </source>
</reference>
<evidence type="ECO:0000256" key="1">
    <source>
        <dbReference type="SAM" id="Coils"/>
    </source>
</evidence>
<organism evidence="2 4">
    <name type="scientific">Affinibrenneria salicis</name>
    <dbReference type="NCBI Taxonomy" id="2590031"/>
    <lineage>
        <taxon>Bacteria</taxon>
        <taxon>Pseudomonadati</taxon>
        <taxon>Pseudomonadota</taxon>
        <taxon>Gammaproteobacteria</taxon>
        <taxon>Enterobacterales</taxon>
        <taxon>Pectobacteriaceae</taxon>
        <taxon>Affinibrenneria</taxon>
    </lineage>
</organism>
<keyword evidence="1" id="KW-0175">Coiled coil</keyword>
<dbReference type="AlphaFoldDB" id="A0A5J5G6Q2"/>
<feature type="coiled-coil region" evidence="1">
    <location>
        <begin position="3"/>
        <end position="59"/>
    </location>
</feature>
<gene>
    <name evidence="2" type="ORF">FJU30_02165</name>
    <name evidence="3" type="ORF">FJU30_02600</name>
</gene>
<evidence type="ECO:0000313" key="4">
    <source>
        <dbReference type="Proteomes" id="UP000335415"/>
    </source>
</evidence>